<dbReference type="NCBIfam" id="TIGR00444">
    <property type="entry name" value="mazG"/>
    <property type="match status" value="1"/>
</dbReference>
<dbReference type="CDD" id="cd11529">
    <property type="entry name" value="NTP-PPase_MazG_Cterm"/>
    <property type="match status" value="1"/>
</dbReference>
<dbReference type="Proteomes" id="UP000441754">
    <property type="component" value="Unassembled WGS sequence"/>
</dbReference>
<sequence>MQTNLNQRLETMPARRQEQLLAFDRLLTIMDELREQCPWDRKQTMDTLRHLTIEETYELSDAILEKDLPEIRKELGDVMLHLVFYARIASEPQSGATFDIGDVLNSVCDKLISRHPHIYGDVVADTEEKVKQNWEQLKLKEGNKSVLAGVPGSLPALVKAMRIQEKARGAGFDWEEKQQVWEKVEEEMQEFKAEFNAETDEVIDSERAEKEFGDVLFSLVNYARFIDINPETALERTNKKFIKRFQYLEEQARKNGRQLKDMRLDEMEVYWQEAKQFT</sequence>
<name>A0A7K0EQP5_9BACT</name>
<dbReference type="GO" id="GO:0046076">
    <property type="term" value="P:dTTP catabolic process"/>
    <property type="evidence" value="ECO:0007669"/>
    <property type="project" value="TreeGrafter"/>
</dbReference>
<dbReference type="InterPro" id="IPR048015">
    <property type="entry name" value="NTP-PPase_MazG-like_N"/>
</dbReference>
<dbReference type="AlphaFoldDB" id="A0A7K0EQP5"/>
<dbReference type="GO" id="GO:0047693">
    <property type="term" value="F:ATP diphosphatase activity"/>
    <property type="evidence" value="ECO:0007669"/>
    <property type="project" value="UniProtKB-EC"/>
</dbReference>
<keyword evidence="6" id="KW-0378">Hydrolase</keyword>
<dbReference type="EC" id="3.6.1.8" evidence="3"/>
<dbReference type="PANTHER" id="PTHR30522">
    <property type="entry name" value="NUCLEOSIDE TRIPHOSPHATE PYROPHOSPHOHYDROLASE"/>
    <property type="match status" value="1"/>
</dbReference>
<dbReference type="InterPro" id="IPR004518">
    <property type="entry name" value="MazG-like_dom"/>
</dbReference>
<dbReference type="NCBIfam" id="NF007113">
    <property type="entry name" value="PRK09562.1"/>
    <property type="match status" value="1"/>
</dbReference>
<dbReference type="SUPFAM" id="SSF101386">
    <property type="entry name" value="all-alpha NTP pyrophosphatases"/>
    <property type="match status" value="2"/>
</dbReference>
<dbReference type="PANTHER" id="PTHR30522:SF0">
    <property type="entry name" value="NUCLEOSIDE TRIPHOSPHATE PYROPHOSPHOHYDROLASE"/>
    <property type="match status" value="1"/>
</dbReference>
<reference evidence="6 7" key="1">
    <citation type="journal article" date="2018" name="Antonie Van Leeuwenhoek">
        <title>Larkinella terrae sp. nov., isolated from soil on Jeju Island, South Korea.</title>
        <authorList>
            <person name="Ten L.N."/>
            <person name="Jeon J."/>
            <person name="Park S.J."/>
            <person name="Park S."/>
            <person name="Lee S.Y."/>
            <person name="Kim M.K."/>
            <person name="Jung H.Y."/>
        </authorList>
    </citation>
    <scope>NUCLEOTIDE SEQUENCE [LARGE SCALE GENOMIC DNA]</scope>
    <source>
        <strain evidence="6 7">KCTC 52001</strain>
    </source>
</reference>
<evidence type="ECO:0000256" key="1">
    <source>
        <dbReference type="ARBA" id="ARBA00052141"/>
    </source>
</evidence>
<dbReference type="GO" id="GO:0046052">
    <property type="term" value="P:UTP catabolic process"/>
    <property type="evidence" value="ECO:0007669"/>
    <property type="project" value="TreeGrafter"/>
</dbReference>
<evidence type="ECO:0000256" key="4">
    <source>
        <dbReference type="ARBA" id="ARBA00074799"/>
    </source>
</evidence>
<dbReference type="GO" id="GO:0046047">
    <property type="term" value="P:TTP catabolic process"/>
    <property type="evidence" value="ECO:0007669"/>
    <property type="project" value="TreeGrafter"/>
</dbReference>
<dbReference type="FunFam" id="1.10.287.1080:FF:000001">
    <property type="entry name" value="Nucleoside triphosphate pyrophosphohydrolase"/>
    <property type="match status" value="1"/>
</dbReference>
<dbReference type="Pfam" id="PF03819">
    <property type="entry name" value="MazG"/>
    <property type="match status" value="1"/>
</dbReference>
<feature type="domain" description="NTP pyrophosphohydrolase MazG-like" evidence="5">
    <location>
        <begin position="43"/>
        <end position="118"/>
    </location>
</feature>
<evidence type="ECO:0000256" key="2">
    <source>
        <dbReference type="ARBA" id="ARBA00061115"/>
    </source>
</evidence>
<evidence type="ECO:0000313" key="6">
    <source>
        <dbReference type="EMBL" id="MRS64109.1"/>
    </source>
</evidence>
<keyword evidence="7" id="KW-1185">Reference proteome</keyword>
<accession>A0A7K0EQP5</accession>
<comment type="similarity">
    <text evidence="2">Belongs to the nucleoside triphosphate pyrophosphohydrolase family.</text>
</comment>
<evidence type="ECO:0000259" key="5">
    <source>
        <dbReference type="Pfam" id="PF03819"/>
    </source>
</evidence>
<gene>
    <name evidence="6" type="primary">mazG</name>
    <name evidence="6" type="ORF">GJJ30_22620</name>
</gene>
<dbReference type="FunFam" id="1.10.287.1080:FF:000003">
    <property type="entry name" value="Nucleoside triphosphate pyrophosphohydrolase"/>
    <property type="match status" value="1"/>
</dbReference>
<dbReference type="GO" id="GO:0046081">
    <property type="term" value="P:dUTP catabolic process"/>
    <property type="evidence" value="ECO:0007669"/>
    <property type="project" value="TreeGrafter"/>
</dbReference>
<dbReference type="GO" id="GO:0006203">
    <property type="term" value="P:dGTP catabolic process"/>
    <property type="evidence" value="ECO:0007669"/>
    <property type="project" value="TreeGrafter"/>
</dbReference>
<evidence type="ECO:0000256" key="3">
    <source>
        <dbReference type="ARBA" id="ARBA00066372"/>
    </source>
</evidence>
<dbReference type="Gene3D" id="1.10.287.1080">
    <property type="entry name" value="MazG-like"/>
    <property type="match status" value="2"/>
</dbReference>
<organism evidence="6 7">
    <name type="scientific">Larkinella terrae</name>
    <dbReference type="NCBI Taxonomy" id="2025311"/>
    <lineage>
        <taxon>Bacteria</taxon>
        <taxon>Pseudomonadati</taxon>
        <taxon>Bacteroidota</taxon>
        <taxon>Cytophagia</taxon>
        <taxon>Cytophagales</taxon>
        <taxon>Spirosomataceae</taxon>
        <taxon>Larkinella</taxon>
    </lineage>
</organism>
<dbReference type="RefSeq" id="WP_154177476.1">
    <property type="nucleotide sequence ID" value="NZ_WJXZ01000014.1"/>
</dbReference>
<comment type="caution">
    <text evidence="6">The sequence shown here is derived from an EMBL/GenBank/DDBJ whole genome shotgun (WGS) entry which is preliminary data.</text>
</comment>
<proteinExistence type="inferred from homology"/>
<protein>
    <recommendedName>
        <fullName evidence="4">Nucleoside triphosphate pyrophosphohydrolase</fullName>
        <ecNumber evidence="3">3.6.1.8</ecNumber>
    </recommendedName>
</protein>
<dbReference type="InterPro" id="IPR011551">
    <property type="entry name" value="NTP_PyrPHydrolase_MazG"/>
</dbReference>
<dbReference type="EMBL" id="WJXZ01000014">
    <property type="protein sequence ID" value="MRS64109.1"/>
    <property type="molecule type" value="Genomic_DNA"/>
</dbReference>
<dbReference type="CDD" id="cd11528">
    <property type="entry name" value="NTP-PPase_MazG_Nterm"/>
    <property type="match status" value="1"/>
</dbReference>
<dbReference type="GO" id="GO:0046061">
    <property type="term" value="P:dATP catabolic process"/>
    <property type="evidence" value="ECO:0007669"/>
    <property type="project" value="TreeGrafter"/>
</dbReference>
<dbReference type="InterPro" id="IPR048011">
    <property type="entry name" value="NTP-PPase_MazG-like_C"/>
</dbReference>
<dbReference type="GO" id="GO:0006950">
    <property type="term" value="P:response to stress"/>
    <property type="evidence" value="ECO:0007669"/>
    <property type="project" value="UniProtKB-ARBA"/>
</dbReference>
<dbReference type="OrthoDB" id="9808939at2"/>
<comment type="catalytic activity">
    <reaction evidence="1">
        <text>ATP + H2O = AMP + diphosphate + H(+)</text>
        <dbReference type="Rhea" id="RHEA:14245"/>
        <dbReference type="ChEBI" id="CHEBI:15377"/>
        <dbReference type="ChEBI" id="CHEBI:15378"/>
        <dbReference type="ChEBI" id="CHEBI:30616"/>
        <dbReference type="ChEBI" id="CHEBI:33019"/>
        <dbReference type="ChEBI" id="CHEBI:456215"/>
        <dbReference type="EC" id="3.6.1.8"/>
    </reaction>
</comment>
<evidence type="ECO:0000313" key="7">
    <source>
        <dbReference type="Proteomes" id="UP000441754"/>
    </source>
</evidence>